<keyword evidence="2" id="KW-0812">Transmembrane</keyword>
<evidence type="ECO:0008006" key="5">
    <source>
        <dbReference type="Google" id="ProtNLM"/>
    </source>
</evidence>
<evidence type="ECO:0000256" key="1">
    <source>
        <dbReference type="SAM" id="MobiDB-lite"/>
    </source>
</evidence>
<feature type="region of interest" description="Disordered" evidence="1">
    <location>
        <begin position="193"/>
        <end position="224"/>
    </location>
</feature>
<evidence type="ECO:0000313" key="4">
    <source>
        <dbReference type="Proteomes" id="UP000006697"/>
    </source>
</evidence>
<accession>A4G9A3</accession>
<organism evidence="3 4">
    <name type="scientific">Herminiimonas arsenicoxydans</name>
    <dbReference type="NCBI Taxonomy" id="204773"/>
    <lineage>
        <taxon>Bacteria</taxon>
        <taxon>Pseudomonadati</taxon>
        <taxon>Pseudomonadota</taxon>
        <taxon>Betaproteobacteria</taxon>
        <taxon>Burkholderiales</taxon>
        <taxon>Oxalobacteraceae</taxon>
        <taxon>Herminiimonas</taxon>
    </lineage>
</organism>
<sequence>MPAQVAGANRDKGVSMNKYTTPSVSSPASGSRSRRLLMAGASAVIVGAISLAGVSYAADNQAAPAKVEKHERHGGKHGKMNPEHAEKRFDRMLHRLVPDATTEQKARLSVIAKSAFADLQPLRQQGRDLHAQRSKLLSAATIDRSALEQLRQTEQKLADQRSRRVTQAFADAAEVLTPAQRVKAVEAMQKHKRGFGHGFGHGPRSHHGHEHKPAAEAAKAQAKQ</sequence>
<dbReference type="STRING" id="204773.HEAR2980"/>
<evidence type="ECO:0000256" key="2">
    <source>
        <dbReference type="SAM" id="Phobius"/>
    </source>
</evidence>
<keyword evidence="4" id="KW-1185">Reference proteome</keyword>
<keyword evidence="2" id="KW-0472">Membrane</keyword>
<dbReference type="EMBL" id="CU207211">
    <property type="protein sequence ID" value="CAL63090.1"/>
    <property type="molecule type" value="Genomic_DNA"/>
</dbReference>
<feature type="compositionally biased region" description="Low complexity" evidence="1">
    <location>
        <begin position="215"/>
        <end position="224"/>
    </location>
</feature>
<feature type="transmembrane region" description="Helical" evidence="2">
    <location>
        <begin position="36"/>
        <end position="58"/>
    </location>
</feature>
<gene>
    <name evidence="3" type="ordered locus">HEAR2980</name>
</gene>
<dbReference type="Gene3D" id="1.20.120.1490">
    <property type="match status" value="1"/>
</dbReference>
<dbReference type="eggNOG" id="COG3678">
    <property type="taxonomic scope" value="Bacteria"/>
</dbReference>
<reference evidence="3 4" key="1">
    <citation type="journal article" date="2007" name="PLoS Genet.">
        <title>A tale of two oxidation states: bacterial colonization of arsenic-rich environments.</title>
        <authorList>
            <person name="Muller D."/>
            <person name="Medigue C."/>
            <person name="Koechler S."/>
            <person name="Barbe V."/>
            <person name="Barakat M."/>
            <person name="Talla E."/>
            <person name="Bonnefoy V."/>
            <person name="Krin E."/>
            <person name="Arsene-Ploetze F."/>
            <person name="Carapito C."/>
            <person name="Chandler M."/>
            <person name="Cournoyer B."/>
            <person name="Cruveiller S."/>
            <person name="Dossat C."/>
            <person name="Duval S."/>
            <person name="Heymann M."/>
            <person name="Leize E."/>
            <person name="Lieutaud A."/>
            <person name="Lievremont D."/>
            <person name="Makita Y."/>
            <person name="Mangenot S."/>
            <person name="Nitschke W."/>
            <person name="Ortet P."/>
            <person name="Perdrial N."/>
            <person name="Schoepp B."/>
            <person name="Siguier N."/>
            <person name="Simeonova D.D."/>
            <person name="Rouy Z."/>
            <person name="Segurens B."/>
            <person name="Turlin E."/>
            <person name="Vallenet D."/>
            <person name="Van Dorsselaer A."/>
            <person name="Weiss S."/>
            <person name="Weissenbach J."/>
            <person name="Lett M.C."/>
            <person name="Danchin A."/>
            <person name="Bertin P.N."/>
        </authorList>
    </citation>
    <scope>NUCLEOTIDE SEQUENCE [LARGE SCALE GENOMIC DNA]</scope>
    <source>
        <strain evidence="4">ULPAs1</strain>
    </source>
</reference>
<name>A4G9A3_HERAR</name>
<dbReference type="AlphaFoldDB" id="A4G9A3"/>
<dbReference type="CDD" id="cd09916">
    <property type="entry name" value="CpxP_like"/>
    <property type="match status" value="1"/>
</dbReference>
<feature type="region of interest" description="Disordered" evidence="1">
    <location>
        <begin position="1"/>
        <end position="33"/>
    </location>
</feature>
<dbReference type="HOGENOM" id="CLU_1233658_0_0_4"/>
<proteinExistence type="predicted"/>
<dbReference type="InterPro" id="IPR025961">
    <property type="entry name" value="Metal_resist"/>
</dbReference>
<dbReference type="GO" id="GO:0042597">
    <property type="term" value="C:periplasmic space"/>
    <property type="evidence" value="ECO:0007669"/>
    <property type="project" value="InterPro"/>
</dbReference>
<dbReference type="Proteomes" id="UP000006697">
    <property type="component" value="Chromosome"/>
</dbReference>
<dbReference type="InterPro" id="IPR012899">
    <property type="entry name" value="LTXXQ"/>
</dbReference>
<keyword evidence="2" id="KW-1133">Transmembrane helix</keyword>
<evidence type="ECO:0000313" key="3">
    <source>
        <dbReference type="EMBL" id="CAL63090.1"/>
    </source>
</evidence>
<dbReference type="KEGG" id="har:HEAR2980"/>
<dbReference type="OrthoDB" id="9156285at2"/>
<dbReference type="Pfam" id="PF13801">
    <property type="entry name" value="Metal_resist"/>
    <property type="match status" value="1"/>
</dbReference>
<protein>
    <recommendedName>
        <fullName evidence="5">Periplasmic heavy metal sensor</fullName>
    </recommendedName>
</protein>